<dbReference type="AlphaFoldDB" id="A0A090Y2Z8"/>
<name>A0A090Y2Z8_PAEMA</name>
<organism evidence="1 2">
    <name type="scientific">Paenibacillus macerans</name>
    <name type="common">Bacillus macerans</name>
    <dbReference type="NCBI Taxonomy" id="44252"/>
    <lineage>
        <taxon>Bacteria</taxon>
        <taxon>Bacillati</taxon>
        <taxon>Bacillota</taxon>
        <taxon>Bacilli</taxon>
        <taxon>Bacillales</taxon>
        <taxon>Paenibacillaceae</taxon>
        <taxon>Paenibacillus</taxon>
    </lineage>
</organism>
<dbReference type="HOGENOM" id="CLU_186863_0_0_9"/>
<protein>
    <submittedName>
        <fullName evidence="1">Uncharacterized protein</fullName>
    </submittedName>
</protein>
<dbReference type="Proteomes" id="UP000029278">
    <property type="component" value="Unassembled WGS sequence"/>
</dbReference>
<keyword evidence="2" id="KW-1185">Reference proteome</keyword>
<comment type="caution">
    <text evidence="1">The sequence shown here is derived from an EMBL/GenBank/DDBJ whole genome shotgun (WGS) entry which is preliminary data.</text>
</comment>
<dbReference type="EMBL" id="JMQA01000053">
    <property type="protein sequence ID" value="KFM93093.1"/>
    <property type="molecule type" value="Genomic_DNA"/>
</dbReference>
<dbReference type="STRING" id="44252.DJ90_2964"/>
<dbReference type="OrthoDB" id="2660010at2"/>
<proteinExistence type="predicted"/>
<accession>A0A090Y2Z8</accession>
<evidence type="ECO:0000313" key="1">
    <source>
        <dbReference type="EMBL" id="KFM93093.1"/>
    </source>
</evidence>
<reference evidence="1 2" key="1">
    <citation type="submission" date="2014-04" db="EMBL/GenBank/DDBJ databases">
        <authorList>
            <person name="Bishop-Lilly K.A."/>
            <person name="Broomall S.M."/>
            <person name="Chain P.S."/>
            <person name="Chertkov O."/>
            <person name="Coyne S.R."/>
            <person name="Daligault H.E."/>
            <person name="Davenport K.W."/>
            <person name="Erkkila T."/>
            <person name="Frey K.G."/>
            <person name="Gibbons H.S."/>
            <person name="Gu W."/>
            <person name="Jaissle J."/>
            <person name="Johnson S.L."/>
            <person name="Koroleva G.I."/>
            <person name="Ladner J.T."/>
            <person name="Lo C.-C."/>
            <person name="Minogue T.D."/>
            <person name="Munk C."/>
            <person name="Palacios G.F."/>
            <person name="Redden C.L."/>
            <person name="Rosenzweig C.N."/>
            <person name="Scholz M.B."/>
            <person name="Teshima H."/>
            <person name="Xu Y."/>
        </authorList>
    </citation>
    <scope>NUCLEOTIDE SEQUENCE [LARGE SCALE GENOMIC DNA]</scope>
    <source>
        <strain evidence="1 2">8244</strain>
    </source>
</reference>
<sequence length="92" mass="10093">MGCSAFNGSICSVTGDSCMFLLPDSKACAEIYGEGPDATQNKCEDCKFFYAKDGKRCCTIRPYFPEPEFEGDPPKTDFLEDDLVCCGGFEND</sequence>
<evidence type="ECO:0000313" key="2">
    <source>
        <dbReference type="Proteomes" id="UP000029278"/>
    </source>
</evidence>
<gene>
    <name evidence="1" type="ORF">DJ90_2964</name>
</gene>